<dbReference type="RefSeq" id="WP_244758773.1">
    <property type="nucleotide sequence ID" value="NZ_JALJCJ010000001.1"/>
</dbReference>
<sequence length="94" mass="10935">MAAKKNNMHFGIDPRTRQIVIGSFRLKLPESRWMRTLIGVLLVFGGLLGFLPVLGFWMVPLGLLVLSHDSHFVRRQRRRLAVWWATRKARRGAR</sequence>
<gene>
    <name evidence="2" type="ORF">GB928_004070</name>
</gene>
<feature type="transmembrane region" description="Helical" evidence="1">
    <location>
        <begin position="37"/>
        <end position="59"/>
    </location>
</feature>
<accession>A0ABT8X9D7</accession>
<keyword evidence="1" id="KW-1133">Transmembrane helix</keyword>
<evidence type="ECO:0008006" key="4">
    <source>
        <dbReference type="Google" id="ProtNLM"/>
    </source>
</evidence>
<keyword evidence="1" id="KW-0472">Membrane</keyword>
<evidence type="ECO:0000313" key="2">
    <source>
        <dbReference type="EMBL" id="MDO6120352.1"/>
    </source>
</evidence>
<comment type="caution">
    <text evidence="2">The sequence shown here is derived from an EMBL/GenBank/DDBJ whole genome shotgun (WGS) entry which is preliminary data.</text>
</comment>
<dbReference type="EMBL" id="WHSC02000001">
    <property type="protein sequence ID" value="MDO6120352.1"/>
    <property type="molecule type" value="Genomic_DNA"/>
</dbReference>
<keyword evidence="1" id="KW-0812">Transmembrane</keyword>
<name>A0ABT8X9D7_9HYPH</name>
<proteinExistence type="predicted"/>
<keyword evidence="3" id="KW-1185">Reference proteome</keyword>
<organism evidence="2 3">
    <name type="scientific">Shinella curvata</name>
    <dbReference type="NCBI Taxonomy" id="1817964"/>
    <lineage>
        <taxon>Bacteria</taxon>
        <taxon>Pseudomonadati</taxon>
        <taxon>Pseudomonadota</taxon>
        <taxon>Alphaproteobacteria</taxon>
        <taxon>Hyphomicrobiales</taxon>
        <taxon>Rhizobiaceae</taxon>
        <taxon>Shinella</taxon>
    </lineage>
</organism>
<protein>
    <recommendedName>
        <fullName evidence="4">Transmembrane protein PGPGW</fullName>
    </recommendedName>
</protein>
<evidence type="ECO:0000313" key="3">
    <source>
        <dbReference type="Proteomes" id="UP001177080"/>
    </source>
</evidence>
<dbReference type="Proteomes" id="UP001177080">
    <property type="component" value="Unassembled WGS sequence"/>
</dbReference>
<evidence type="ECO:0000256" key="1">
    <source>
        <dbReference type="SAM" id="Phobius"/>
    </source>
</evidence>
<reference evidence="2" key="1">
    <citation type="submission" date="2022-04" db="EMBL/GenBank/DDBJ databases">
        <title>Shinella lacus sp. nov., a novel member of the genus Shinella from water.</title>
        <authorList>
            <person name="Deng Y."/>
        </authorList>
    </citation>
    <scope>NUCLEOTIDE SEQUENCE</scope>
    <source>
        <strain evidence="2">JCM 31239</strain>
    </source>
</reference>